<proteinExistence type="predicted"/>
<gene>
    <name evidence="1" type="ORF">BLNAU_3158</name>
</gene>
<protein>
    <submittedName>
        <fullName evidence="1">Uncharacterized protein</fullName>
    </submittedName>
</protein>
<keyword evidence="2" id="KW-1185">Reference proteome</keyword>
<comment type="caution">
    <text evidence="1">The sequence shown here is derived from an EMBL/GenBank/DDBJ whole genome shotgun (WGS) entry which is preliminary data.</text>
</comment>
<dbReference type="EMBL" id="JARBJD010000014">
    <property type="protein sequence ID" value="KAK2961721.1"/>
    <property type="molecule type" value="Genomic_DNA"/>
</dbReference>
<name>A0ABQ9YD82_9EUKA</name>
<accession>A0ABQ9YD82</accession>
<evidence type="ECO:0000313" key="1">
    <source>
        <dbReference type="EMBL" id="KAK2961721.1"/>
    </source>
</evidence>
<dbReference type="Proteomes" id="UP001281761">
    <property type="component" value="Unassembled WGS sequence"/>
</dbReference>
<organism evidence="1 2">
    <name type="scientific">Blattamonas nauphoetae</name>
    <dbReference type="NCBI Taxonomy" id="2049346"/>
    <lineage>
        <taxon>Eukaryota</taxon>
        <taxon>Metamonada</taxon>
        <taxon>Preaxostyla</taxon>
        <taxon>Oxymonadida</taxon>
        <taxon>Blattamonas</taxon>
    </lineage>
</organism>
<reference evidence="1 2" key="1">
    <citation type="journal article" date="2022" name="bioRxiv">
        <title>Genomics of Preaxostyla Flagellates Illuminates Evolutionary Transitions and the Path Towards Mitochondrial Loss.</title>
        <authorList>
            <person name="Novak L.V.F."/>
            <person name="Treitli S.C."/>
            <person name="Pyrih J."/>
            <person name="Halakuc P."/>
            <person name="Pipaliya S.V."/>
            <person name="Vacek V."/>
            <person name="Brzon O."/>
            <person name="Soukal P."/>
            <person name="Eme L."/>
            <person name="Dacks J.B."/>
            <person name="Karnkowska A."/>
            <person name="Elias M."/>
            <person name="Hampl V."/>
        </authorList>
    </citation>
    <scope>NUCLEOTIDE SEQUENCE [LARGE SCALE GENOMIC DNA]</scope>
    <source>
        <strain evidence="1">NAU3</strain>
        <tissue evidence="1">Gut</tissue>
    </source>
</reference>
<sequence length="300" mass="34536">MITRYSRFLNWRPNDQLYQGEYAYTLVSIASMVEDGYHFDEGLIAKYGSDFAVGFVNSTTILLSSSHRSIVRDTLSCVRECLRSCSSSNCRKIVSSKLFPRILSTPHLRDLSVVEDQGILRNLLWILQFGTITFRDELLHEVLIPIEPSIVQISRNPHIVSWNDACHTALQFLFKLFNESANFQPSLDFICSSHIPMAFQSLLSKIEQEGTHPEFLYYMFQTIFTWKYKGAESYGRRKILLQALEQEGFSEGLEQALLHNNLTRQGKLVRSRTSRIMRKLGTHCYLPCLVSISQAYPKKT</sequence>
<evidence type="ECO:0000313" key="2">
    <source>
        <dbReference type="Proteomes" id="UP001281761"/>
    </source>
</evidence>